<dbReference type="Gene3D" id="3.40.50.1820">
    <property type="entry name" value="alpha/beta hydrolase"/>
    <property type="match status" value="1"/>
</dbReference>
<reference evidence="2" key="1">
    <citation type="submission" date="2022-08" db="EMBL/GenBank/DDBJ databases">
        <title>Reclassification of Massilia species as members of the genera Telluria, Duganella, Pseudoduganella, Mokoshia gen. nov. and Zemynaea gen. nov. using orthogonal and non-orthogonal genome-based approaches.</title>
        <authorList>
            <person name="Bowman J.P."/>
        </authorList>
    </citation>
    <scope>NUCLEOTIDE SEQUENCE</scope>
    <source>
        <strain evidence="2">LMG 11547</strain>
    </source>
</reference>
<dbReference type="PANTHER" id="PTHR43194">
    <property type="entry name" value="HYDROLASE ALPHA/BETA FOLD FAMILY"/>
    <property type="match status" value="1"/>
</dbReference>
<sequence>MASPPGHAPRTGIRRTTDIERQDIASVANYTSIRYTSNDGLALHARDYPAAGAPAADADRNRLPVICIHGLTRNASDFDEFAPIVARQGRRVLALDVRGRGESQRDPNPDNYTPGVYAEDVARFMAGLNIPRAVFVGTSMGGLITMTLAAKHIDLIAAAVINDIGPVISEKGLARIAGYAGRTAAVDSWADAAGCIRDINACAFPDNVDADWDKWARRAFAPDAAGRLAPRYDPNIAIALQTGKLRPTSLPLRMAFRKLTQERPVLLVRGTLSDLLEERQAAWMRRAAPTMTCVEVPNVGHAPMLTEPVALDAILKFLATVP</sequence>
<evidence type="ECO:0000313" key="3">
    <source>
        <dbReference type="Proteomes" id="UP001165263"/>
    </source>
</evidence>
<keyword evidence="3" id="KW-1185">Reference proteome</keyword>
<dbReference type="SUPFAM" id="SSF53474">
    <property type="entry name" value="alpha/beta-Hydrolases"/>
    <property type="match status" value="1"/>
</dbReference>
<dbReference type="GO" id="GO:0016787">
    <property type="term" value="F:hydrolase activity"/>
    <property type="evidence" value="ECO:0007669"/>
    <property type="project" value="UniProtKB-KW"/>
</dbReference>
<dbReference type="PANTHER" id="PTHR43194:SF2">
    <property type="entry name" value="PEROXISOMAL MEMBRANE PROTEIN LPX1"/>
    <property type="match status" value="1"/>
</dbReference>
<name>A0ABT2C8U2_9BURK</name>
<dbReference type="InterPro" id="IPR050228">
    <property type="entry name" value="Carboxylesterase_BioH"/>
</dbReference>
<organism evidence="2 3">
    <name type="scientific">Telluria mixta</name>
    <dbReference type="NCBI Taxonomy" id="34071"/>
    <lineage>
        <taxon>Bacteria</taxon>
        <taxon>Pseudomonadati</taxon>
        <taxon>Pseudomonadota</taxon>
        <taxon>Betaproteobacteria</taxon>
        <taxon>Burkholderiales</taxon>
        <taxon>Oxalobacteraceae</taxon>
        <taxon>Telluria group</taxon>
        <taxon>Telluria</taxon>
    </lineage>
</organism>
<dbReference type="InterPro" id="IPR000073">
    <property type="entry name" value="AB_hydrolase_1"/>
</dbReference>
<keyword evidence="2" id="KW-0378">Hydrolase</keyword>
<dbReference type="InterPro" id="IPR029058">
    <property type="entry name" value="AB_hydrolase_fold"/>
</dbReference>
<feature type="domain" description="AB hydrolase-1" evidence="1">
    <location>
        <begin position="64"/>
        <end position="308"/>
    </location>
</feature>
<comment type="caution">
    <text evidence="2">The sequence shown here is derived from an EMBL/GenBank/DDBJ whole genome shotgun (WGS) entry which is preliminary data.</text>
</comment>
<dbReference type="Proteomes" id="UP001165263">
    <property type="component" value="Unassembled WGS sequence"/>
</dbReference>
<dbReference type="Pfam" id="PF00561">
    <property type="entry name" value="Abhydrolase_1"/>
    <property type="match status" value="1"/>
</dbReference>
<dbReference type="EMBL" id="JANUHC010000015">
    <property type="protein sequence ID" value="MCS0633557.1"/>
    <property type="molecule type" value="Genomic_DNA"/>
</dbReference>
<evidence type="ECO:0000259" key="1">
    <source>
        <dbReference type="Pfam" id="PF00561"/>
    </source>
</evidence>
<accession>A0ABT2C8U2</accession>
<gene>
    <name evidence="2" type="ORF">NX786_29880</name>
</gene>
<proteinExistence type="predicted"/>
<dbReference type="RefSeq" id="WP_259452518.1">
    <property type="nucleotide sequence ID" value="NZ_CP119520.1"/>
</dbReference>
<protein>
    <submittedName>
        <fullName evidence="2">Alpha/beta hydrolase</fullName>
    </submittedName>
</protein>
<evidence type="ECO:0000313" key="2">
    <source>
        <dbReference type="EMBL" id="MCS0633557.1"/>
    </source>
</evidence>